<dbReference type="PANTHER" id="PTHR43581">
    <property type="entry name" value="ATP/GTP PHOSPHATASE"/>
    <property type="match status" value="1"/>
</dbReference>
<dbReference type="GO" id="GO:0005524">
    <property type="term" value="F:ATP binding"/>
    <property type="evidence" value="ECO:0007669"/>
    <property type="project" value="UniProtKB-KW"/>
</dbReference>
<dbReference type="EMBL" id="JAEOAH010000057">
    <property type="protein sequence ID" value="MBK3497261.1"/>
    <property type="molecule type" value="Genomic_DNA"/>
</dbReference>
<gene>
    <name evidence="2" type="ORF">JFL43_21010</name>
</gene>
<accession>A0ABS1HD01</accession>
<feature type="domain" description="Endonuclease GajA/Old nuclease/RecF-like AAA" evidence="1">
    <location>
        <begin position="1"/>
        <end position="329"/>
    </location>
</feature>
<reference evidence="2 3" key="1">
    <citation type="submission" date="2020-12" db="EMBL/GenBank/DDBJ databases">
        <title>YIM B01967 draft genome.</title>
        <authorList>
            <person name="Yan X."/>
        </authorList>
    </citation>
    <scope>NUCLEOTIDE SEQUENCE [LARGE SCALE GENOMIC DNA]</scope>
    <source>
        <strain evidence="2 3">YIM B01967</strain>
    </source>
</reference>
<evidence type="ECO:0000259" key="1">
    <source>
        <dbReference type="Pfam" id="PF13175"/>
    </source>
</evidence>
<name>A0ABS1HD01_9BACL</name>
<keyword evidence="2" id="KW-0067">ATP-binding</keyword>
<evidence type="ECO:0000313" key="3">
    <source>
        <dbReference type="Proteomes" id="UP000618943"/>
    </source>
</evidence>
<dbReference type="InterPro" id="IPR051396">
    <property type="entry name" value="Bact_Antivir_Def_Nuclease"/>
</dbReference>
<organism evidence="2 3">
    <name type="scientific">Viridibacillus soli</name>
    <dbReference type="NCBI Taxonomy" id="2798301"/>
    <lineage>
        <taxon>Bacteria</taxon>
        <taxon>Bacillati</taxon>
        <taxon>Bacillota</taxon>
        <taxon>Bacilli</taxon>
        <taxon>Bacillales</taxon>
        <taxon>Caryophanaceae</taxon>
        <taxon>Viridibacillus</taxon>
    </lineage>
</organism>
<dbReference type="Proteomes" id="UP000618943">
    <property type="component" value="Unassembled WGS sequence"/>
</dbReference>
<sequence>MVKKLDIVKYRKLVDFDIEFSENVNLISGGNGTCKSSLLYLVSNSYKKVIQNTKSKEIQNCLKIIQQLNNKFNPKVENLTKGDKTNNDPAKDITGDILNVTYLDGYSLSFRKHISGKGSSDFRYSLKPYYPKGESEKLPELPVIYLGLSRLITYGEIEDSSELSIPEEIMSSLSEENKEVLNDLITRNNSTPVLKSLNKKLPDDYIAYINEIYEDFTNVKINTSEKFTSLGKQKIRPDFTTEKEGVDSNTISAGEDNLYIILTALVSLRYYYETLCESESESEKEIESILLIDELDATLHPFFQEKLYTMLLEYSEKYKIQVIGTTHSIDLLEVALKRKQNVVYLMDLIQNVEKLKNPTGGNLDISLIRNFLKQKRNQDDYSKKIAVFTEDNEARLLIEVTLDYIKSLDKDNNLFERASSYLHFVDMNLGSESLINMFSDTYLVNNLVNAFCILDGDKSNDWPKKIITLPGNKNPEELLLNYLKLLIERTEYINFWTQPTLIEYAYQKSYVIENIMKKQEKIEEDILKAKQAGKSTSGMRREKYKELFKEDTFFLLQVYKYWLNDVSNEKEVKEFIKDFATMFNKLRAIAGISTNLILPTVLAEVSKEPMGIG</sequence>
<dbReference type="CDD" id="cd00267">
    <property type="entry name" value="ABC_ATPase"/>
    <property type="match status" value="1"/>
</dbReference>
<dbReference type="Pfam" id="PF13175">
    <property type="entry name" value="AAA_15"/>
    <property type="match status" value="1"/>
</dbReference>
<dbReference type="RefSeq" id="WP_200750560.1">
    <property type="nucleotide sequence ID" value="NZ_JAEOAH010000057.1"/>
</dbReference>
<protein>
    <submittedName>
        <fullName evidence="2">ATP-binding protein</fullName>
    </submittedName>
</protein>
<proteinExistence type="predicted"/>
<dbReference type="Gene3D" id="3.40.50.300">
    <property type="entry name" value="P-loop containing nucleotide triphosphate hydrolases"/>
    <property type="match status" value="1"/>
</dbReference>
<dbReference type="SUPFAM" id="SSF52540">
    <property type="entry name" value="P-loop containing nucleoside triphosphate hydrolases"/>
    <property type="match status" value="1"/>
</dbReference>
<dbReference type="PANTHER" id="PTHR43581:SF4">
    <property type="entry name" value="ATP_GTP PHOSPHATASE"/>
    <property type="match status" value="1"/>
</dbReference>
<keyword evidence="3" id="KW-1185">Reference proteome</keyword>
<keyword evidence="2" id="KW-0547">Nucleotide-binding</keyword>
<dbReference type="InterPro" id="IPR027417">
    <property type="entry name" value="P-loop_NTPase"/>
</dbReference>
<evidence type="ECO:0000313" key="2">
    <source>
        <dbReference type="EMBL" id="MBK3497261.1"/>
    </source>
</evidence>
<dbReference type="InterPro" id="IPR041685">
    <property type="entry name" value="AAA_GajA/Old/RecF-like"/>
</dbReference>
<comment type="caution">
    <text evidence="2">The sequence shown here is derived from an EMBL/GenBank/DDBJ whole genome shotgun (WGS) entry which is preliminary data.</text>
</comment>